<evidence type="ECO:0000259" key="3">
    <source>
        <dbReference type="Pfam" id="PF00892"/>
    </source>
</evidence>
<organism evidence="4 5">
    <name type="scientific">Bombilactobacillus bombi</name>
    <dbReference type="NCBI Taxonomy" id="1303590"/>
    <lineage>
        <taxon>Bacteria</taxon>
        <taxon>Bacillati</taxon>
        <taxon>Bacillota</taxon>
        <taxon>Bacilli</taxon>
        <taxon>Lactobacillales</taxon>
        <taxon>Lactobacillaceae</taxon>
        <taxon>Bombilactobacillus</taxon>
    </lineage>
</organism>
<dbReference type="AlphaFoldDB" id="A0A347STA7"/>
<gene>
    <name evidence="4" type="ORF">DS831_03100</name>
</gene>
<dbReference type="Proteomes" id="UP000284109">
    <property type="component" value="Unassembled WGS sequence"/>
</dbReference>
<name>A0A347STA7_9LACO</name>
<sequence length="301" mass="33123">MNSKQMLRKGTLLALTASIIWGISGTVMQFVAQSTSVPATWFIGTRTLITGIILLLIVFFKNGKQQFFRIFKNKKSVVLLILFSLLGLLGNLYTFFYSVQLGNSAAATILQYLSPLFILLGTLIFMHKIPSKVDLISFGIALIGVFLLITQGNIHHLVIPFAAFIWGILSGLTAAFYVVFPKLLVEMDFDPVEVTGWGMFLSGIISQFIRPIWQLPPHFTLSAAMGVGTIILLGTLLAFLIMITATKYVSSAIVSITDAAQPFVTFILSIIFLQAHFSIAEVIGACLVVISIYILNRFSEE</sequence>
<comment type="caution">
    <text evidence="4">The sequence shown here is derived from an EMBL/GenBank/DDBJ whole genome shotgun (WGS) entry which is preliminary data.</text>
</comment>
<dbReference type="KEGG" id="lbm:DS830_07145"/>
<dbReference type="Gene3D" id="1.10.3730.20">
    <property type="match status" value="1"/>
</dbReference>
<reference evidence="4 5" key="1">
    <citation type="submission" date="2018-07" db="EMBL/GenBank/DDBJ databases">
        <title>Genome sequences of six Lactobacillus spp. isolated from bumble bee guts.</title>
        <authorList>
            <person name="Motta E.V.S."/>
            <person name="Moran N.A."/>
        </authorList>
    </citation>
    <scope>NUCLEOTIDE SEQUENCE [LARGE SCALE GENOMIC DNA]</scope>
    <source>
        <strain evidence="4 5">BI-1.1</strain>
    </source>
</reference>
<dbReference type="PANTHER" id="PTHR22911:SF79">
    <property type="entry name" value="MOBA-LIKE NTP TRANSFERASE DOMAIN-CONTAINING PROTEIN"/>
    <property type="match status" value="1"/>
</dbReference>
<evidence type="ECO:0000256" key="2">
    <source>
        <dbReference type="ARBA" id="ARBA00007362"/>
    </source>
</evidence>
<evidence type="ECO:0000313" key="4">
    <source>
        <dbReference type="EMBL" id="RHW52327.1"/>
    </source>
</evidence>
<dbReference type="RefSeq" id="WP_118900259.1">
    <property type="nucleotide sequence ID" value="NZ_CP031513.1"/>
</dbReference>
<protein>
    <submittedName>
        <fullName evidence="4">EamA family transporter</fullName>
    </submittedName>
</protein>
<comment type="subcellular location">
    <subcellularLocation>
        <location evidence="1">Endomembrane system</location>
        <topology evidence="1">Multi-pass membrane protein</topology>
    </subcellularLocation>
</comment>
<proteinExistence type="inferred from homology"/>
<dbReference type="Pfam" id="PF00892">
    <property type="entry name" value="EamA"/>
    <property type="match status" value="2"/>
</dbReference>
<dbReference type="PANTHER" id="PTHR22911">
    <property type="entry name" value="ACYL-MALONYL CONDENSING ENZYME-RELATED"/>
    <property type="match status" value="1"/>
</dbReference>
<feature type="domain" description="EamA" evidence="3">
    <location>
        <begin position="9"/>
        <end position="149"/>
    </location>
</feature>
<dbReference type="OrthoDB" id="9810818at2"/>
<dbReference type="GO" id="GO:0016020">
    <property type="term" value="C:membrane"/>
    <property type="evidence" value="ECO:0007669"/>
    <property type="project" value="InterPro"/>
</dbReference>
<feature type="domain" description="EamA" evidence="3">
    <location>
        <begin position="164"/>
        <end position="296"/>
    </location>
</feature>
<comment type="similarity">
    <text evidence="2">Belongs to the EamA transporter family.</text>
</comment>
<dbReference type="InterPro" id="IPR000620">
    <property type="entry name" value="EamA_dom"/>
</dbReference>
<dbReference type="InterPro" id="IPR037185">
    <property type="entry name" value="EmrE-like"/>
</dbReference>
<dbReference type="EMBL" id="QOCR01000001">
    <property type="protein sequence ID" value="RHW52327.1"/>
    <property type="molecule type" value="Genomic_DNA"/>
</dbReference>
<evidence type="ECO:0000313" key="5">
    <source>
        <dbReference type="Proteomes" id="UP000284109"/>
    </source>
</evidence>
<dbReference type="SUPFAM" id="SSF103481">
    <property type="entry name" value="Multidrug resistance efflux transporter EmrE"/>
    <property type="match status" value="2"/>
</dbReference>
<evidence type="ECO:0000256" key="1">
    <source>
        <dbReference type="ARBA" id="ARBA00004127"/>
    </source>
</evidence>
<keyword evidence="5" id="KW-1185">Reference proteome</keyword>
<accession>A0A347STA7</accession>